<sequence>MGSTTSTYRKKKKQQQHRLPDVCRRLSLLLRQSSTATMLMEGGPHARSNLIDCREMQSTTKQFWFRTILCHWRIRRSPEKETVAETRDSVQRSPEKKTRQSCVGGTIIIDGEEGLLERRPDSLLVSVCIRLIGDGEECRSSAL</sequence>
<gene>
    <name evidence="1" type="ORF">MRB53_006811</name>
</gene>
<evidence type="ECO:0000313" key="2">
    <source>
        <dbReference type="Proteomes" id="UP001234297"/>
    </source>
</evidence>
<evidence type="ECO:0000313" key="1">
    <source>
        <dbReference type="EMBL" id="KAJ8645063.1"/>
    </source>
</evidence>
<comment type="caution">
    <text evidence="1">The sequence shown here is derived from an EMBL/GenBank/DDBJ whole genome shotgun (WGS) entry which is preliminary data.</text>
</comment>
<keyword evidence="2" id="KW-1185">Reference proteome</keyword>
<name>A0ACC2MHQ6_PERAE</name>
<organism evidence="1 2">
    <name type="scientific">Persea americana</name>
    <name type="common">Avocado</name>
    <dbReference type="NCBI Taxonomy" id="3435"/>
    <lineage>
        <taxon>Eukaryota</taxon>
        <taxon>Viridiplantae</taxon>
        <taxon>Streptophyta</taxon>
        <taxon>Embryophyta</taxon>
        <taxon>Tracheophyta</taxon>
        <taxon>Spermatophyta</taxon>
        <taxon>Magnoliopsida</taxon>
        <taxon>Magnoliidae</taxon>
        <taxon>Laurales</taxon>
        <taxon>Lauraceae</taxon>
        <taxon>Persea</taxon>
    </lineage>
</organism>
<reference evidence="1 2" key="1">
    <citation type="journal article" date="2022" name="Hortic Res">
        <title>A haplotype resolved chromosomal level avocado genome allows analysis of novel avocado genes.</title>
        <authorList>
            <person name="Nath O."/>
            <person name="Fletcher S.J."/>
            <person name="Hayward A."/>
            <person name="Shaw L.M."/>
            <person name="Masouleh A.K."/>
            <person name="Furtado A."/>
            <person name="Henry R.J."/>
            <person name="Mitter N."/>
        </authorList>
    </citation>
    <scope>NUCLEOTIDE SEQUENCE [LARGE SCALE GENOMIC DNA]</scope>
    <source>
        <strain evidence="2">cv. Hass</strain>
    </source>
</reference>
<dbReference type="Proteomes" id="UP001234297">
    <property type="component" value="Chromosome 2"/>
</dbReference>
<accession>A0ACC2MHQ6</accession>
<protein>
    <submittedName>
        <fullName evidence="1">Uncharacterized protein</fullName>
    </submittedName>
</protein>
<dbReference type="EMBL" id="CM056810">
    <property type="protein sequence ID" value="KAJ8645063.1"/>
    <property type="molecule type" value="Genomic_DNA"/>
</dbReference>
<proteinExistence type="predicted"/>